<dbReference type="EMBL" id="JACXZA010000002">
    <property type="protein sequence ID" value="MBD3919086.1"/>
    <property type="molecule type" value="Genomic_DNA"/>
</dbReference>
<dbReference type="RefSeq" id="WP_224753438.1">
    <property type="nucleotide sequence ID" value="NZ_JACXZA010000002.1"/>
</dbReference>
<proteinExistence type="predicted"/>
<dbReference type="SUPFAM" id="SSF52833">
    <property type="entry name" value="Thioredoxin-like"/>
    <property type="match status" value="1"/>
</dbReference>
<sequence length="183" mass="19949">MNMASISNIVLWLLVLSLTMLTLTIAKKPTRMLGASASGLPVGTLFPKFNIQSVVEHIPFSVSYPDKQGTLLLFSASTCPVCSTVYPLFPYAEKKYDLKTQVIMDGAEDHDGRIVLKLREAGISAPIYGLTPSIKAEVKLEGFPFAYYLSADGRVLSKGMINTAECIDLLVRQGRRSSMKLAG</sequence>
<dbReference type="Proteomes" id="UP000609346">
    <property type="component" value="Unassembled WGS sequence"/>
</dbReference>
<evidence type="ECO:0008006" key="3">
    <source>
        <dbReference type="Google" id="ProtNLM"/>
    </source>
</evidence>
<gene>
    <name evidence="1" type="ORF">H8B09_09995</name>
</gene>
<reference evidence="1 2" key="1">
    <citation type="submission" date="2020-09" db="EMBL/GenBank/DDBJ databases">
        <title>Paenibacillus sp. strain PR3 16S rRNA gene Genome sequencing and assembly.</title>
        <authorList>
            <person name="Kim J."/>
        </authorList>
    </citation>
    <scope>NUCLEOTIDE SEQUENCE [LARGE SCALE GENOMIC DNA]</scope>
    <source>
        <strain evidence="1 2">PR3</strain>
    </source>
</reference>
<evidence type="ECO:0000313" key="2">
    <source>
        <dbReference type="Proteomes" id="UP000609346"/>
    </source>
</evidence>
<accession>A0ABR8MVJ6</accession>
<comment type="caution">
    <text evidence="1">The sequence shown here is derived from an EMBL/GenBank/DDBJ whole genome shotgun (WGS) entry which is preliminary data.</text>
</comment>
<organism evidence="1 2">
    <name type="scientific">Paenibacillus terricola</name>
    <dbReference type="NCBI Taxonomy" id="2763503"/>
    <lineage>
        <taxon>Bacteria</taxon>
        <taxon>Bacillati</taxon>
        <taxon>Bacillota</taxon>
        <taxon>Bacilli</taxon>
        <taxon>Bacillales</taxon>
        <taxon>Paenibacillaceae</taxon>
        <taxon>Paenibacillus</taxon>
    </lineage>
</organism>
<dbReference type="InterPro" id="IPR036249">
    <property type="entry name" value="Thioredoxin-like_sf"/>
</dbReference>
<keyword evidence="2" id="KW-1185">Reference proteome</keyword>
<name>A0ABR8MVJ6_9BACL</name>
<dbReference type="Gene3D" id="3.40.30.10">
    <property type="entry name" value="Glutaredoxin"/>
    <property type="match status" value="1"/>
</dbReference>
<protein>
    <recommendedName>
        <fullName evidence="3">Thioredoxin domain-containing protein</fullName>
    </recommendedName>
</protein>
<evidence type="ECO:0000313" key="1">
    <source>
        <dbReference type="EMBL" id="MBD3919086.1"/>
    </source>
</evidence>